<feature type="transmembrane region" description="Helical" evidence="1">
    <location>
        <begin position="415"/>
        <end position="434"/>
    </location>
</feature>
<organism evidence="3 4">
    <name type="scientific">Akkermansia muciniphila</name>
    <dbReference type="NCBI Taxonomy" id="239935"/>
    <lineage>
        <taxon>Bacteria</taxon>
        <taxon>Pseudomonadati</taxon>
        <taxon>Verrucomicrobiota</taxon>
        <taxon>Verrucomicrobiia</taxon>
        <taxon>Verrucomicrobiales</taxon>
        <taxon>Akkermansiaceae</taxon>
        <taxon>Akkermansia</taxon>
    </lineage>
</organism>
<dbReference type="RefSeq" id="WP_102714200.1">
    <property type="nucleotide sequence ID" value="NZ_PJKA01000012.1"/>
</dbReference>
<feature type="transmembrane region" description="Helical" evidence="1">
    <location>
        <begin position="226"/>
        <end position="255"/>
    </location>
</feature>
<reference evidence="3 4" key="1">
    <citation type="journal article" date="2017" name="BMC Genomics">
        <title>Genome sequencing of 39 Akkermansia muciniphila isolates reveals its population structure, genomic and functional diverisity, and global distribution in mammalian gut microbiotas.</title>
        <authorList>
            <person name="Guo X."/>
            <person name="Li S."/>
            <person name="Zhang J."/>
            <person name="Wu F."/>
            <person name="Li X."/>
            <person name="Wu D."/>
            <person name="Zhang M."/>
            <person name="Ou Z."/>
            <person name="Jie Z."/>
            <person name="Yan Q."/>
            <person name="Li P."/>
            <person name="Yi J."/>
            <person name="Peng Y."/>
        </authorList>
    </citation>
    <scope>NUCLEOTIDE SEQUENCE [LARGE SCALE GENOMIC DNA]</scope>
    <source>
        <strain evidence="3 4">GP24</strain>
    </source>
</reference>
<feature type="transmembrane region" description="Helical" evidence="1">
    <location>
        <begin position="187"/>
        <end position="206"/>
    </location>
</feature>
<feature type="transmembrane region" description="Helical" evidence="1">
    <location>
        <begin position="446"/>
        <end position="466"/>
    </location>
</feature>
<feature type="transmembrane region" description="Helical" evidence="1">
    <location>
        <begin position="88"/>
        <end position="109"/>
    </location>
</feature>
<sequence length="537" mass="59507">MSCICHFFKVLARRAGLLTTVAAAAFFLGASAAEASVQVTEPAYPATEAGGESQYSHFPIPLNQYKPAPPDAGLMQVLTERNEQSGGFNLAVTLVFLGAIIHTFLAGRFERYSHKLALRYKEKLKETNFRVMHPEERLPVSFASAIFHFLGEVEAVFGIWIIPFMFVCWKYYSFEDFSAYLNYDCSFTEPMFVMIIMIIASSRPIFKLAESVVNYGAKLGKSSPGAWWISVMTLAPLLGSLITEPAAMTIGALILSKKFYDLKPKKTLMYATLGLLFVNISIGGTLTHFAAPPVVMVAEKWDWGLAHMIQHFGWKAISAIIISNLAYFFLFRKEFGRLAAQQREFNEFDDAVPQSWEDRNDKIPVWVTLAHVCFLTWTVLFAHEPVMFIGSFLFFIGFTVATPQYQNQMSLRVPMMVGFFLAGLVILGGVQAWWLEPVLTRLGDYAMIGATLLTAFNDNAAVTFLASTVPNLPEAVKYSVVAGAVTGGGLTVIANAPNPAGQAILGKYFKGINPLWLFAWAAFPTAVVFIFFTCFGH</sequence>
<evidence type="ECO:0008006" key="5">
    <source>
        <dbReference type="Google" id="ProtNLM"/>
    </source>
</evidence>
<evidence type="ECO:0000256" key="2">
    <source>
        <dbReference type="SAM" id="SignalP"/>
    </source>
</evidence>
<gene>
    <name evidence="3" type="ORF">CXU22_07665</name>
</gene>
<dbReference type="EMBL" id="PJKA01000012">
    <property type="protein sequence ID" value="PNC17622.1"/>
    <property type="molecule type" value="Genomic_DNA"/>
</dbReference>
<feature type="signal peptide" evidence="2">
    <location>
        <begin position="1"/>
        <end position="32"/>
    </location>
</feature>
<protein>
    <recommendedName>
        <fullName evidence="5">Na+/H+ antiporter</fullName>
    </recommendedName>
</protein>
<evidence type="ECO:0000313" key="4">
    <source>
        <dbReference type="Proteomes" id="UP000236000"/>
    </source>
</evidence>
<feature type="transmembrane region" description="Helical" evidence="1">
    <location>
        <begin position="516"/>
        <end position="535"/>
    </location>
</feature>
<feature type="transmembrane region" description="Helical" evidence="1">
    <location>
        <begin position="267"/>
        <end position="291"/>
    </location>
</feature>
<proteinExistence type="predicted"/>
<evidence type="ECO:0000256" key="1">
    <source>
        <dbReference type="SAM" id="Phobius"/>
    </source>
</evidence>
<keyword evidence="1" id="KW-0812">Transmembrane</keyword>
<dbReference type="AlphaFoldDB" id="A0A2N8HCL5"/>
<feature type="chain" id="PRO_5017981145" description="Na+/H+ antiporter" evidence="2">
    <location>
        <begin position="33"/>
        <end position="537"/>
    </location>
</feature>
<accession>A0A2N8HCL5</accession>
<dbReference type="Pfam" id="PF07399">
    <property type="entry name" value="Na_H_antiport_3"/>
    <property type="match status" value="1"/>
</dbReference>
<keyword evidence="1" id="KW-1133">Transmembrane helix</keyword>
<keyword evidence="1" id="KW-0472">Membrane</keyword>
<keyword evidence="2" id="KW-0732">Signal</keyword>
<dbReference type="InterPro" id="IPR009978">
    <property type="entry name" value="Na_H_antiport_3"/>
</dbReference>
<dbReference type="OrthoDB" id="248356at2"/>
<evidence type="ECO:0000313" key="3">
    <source>
        <dbReference type="EMBL" id="PNC17622.1"/>
    </source>
</evidence>
<feature type="transmembrane region" description="Helical" evidence="1">
    <location>
        <begin position="363"/>
        <end position="380"/>
    </location>
</feature>
<dbReference type="Proteomes" id="UP000236000">
    <property type="component" value="Unassembled WGS sequence"/>
</dbReference>
<feature type="transmembrane region" description="Helical" evidence="1">
    <location>
        <begin position="478"/>
        <end position="496"/>
    </location>
</feature>
<name>A0A2N8HCL5_9BACT</name>
<feature type="transmembrane region" description="Helical" evidence="1">
    <location>
        <begin position="386"/>
        <end position="403"/>
    </location>
</feature>
<feature type="transmembrane region" description="Helical" evidence="1">
    <location>
        <begin position="311"/>
        <end position="331"/>
    </location>
</feature>
<comment type="caution">
    <text evidence="3">The sequence shown here is derived from an EMBL/GenBank/DDBJ whole genome shotgun (WGS) entry which is preliminary data.</text>
</comment>